<evidence type="ECO:0000313" key="1">
    <source>
        <dbReference type="EMBL" id="GAI64644.1"/>
    </source>
</evidence>
<comment type="caution">
    <text evidence="1">The sequence shown here is derived from an EMBL/GenBank/DDBJ whole genome shotgun (WGS) entry which is preliminary data.</text>
</comment>
<dbReference type="AlphaFoldDB" id="X1SA44"/>
<proteinExistence type="predicted"/>
<gene>
    <name evidence="1" type="ORF">S12H4_01992</name>
</gene>
<accession>X1SA44</accession>
<reference evidence="1" key="1">
    <citation type="journal article" date="2014" name="Front. Microbiol.">
        <title>High frequency of phylogenetically diverse reductive dehalogenase-homologous genes in deep subseafloor sedimentary metagenomes.</title>
        <authorList>
            <person name="Kawai M."/>
            <person name="Futagami T."/>
            <person name="Toyoda A."/>
            <person name="Takaki Y."/>
            <person name="Nishi S."/>
            <person name="Hori S."/>
            <person name="Arai W."/>
            <person name="Tsubouchi T."/>
            <person name="Morono Y."/>
            <person name="Uchiyama I."/>
            <person name="Ito T."/>
            <person name="Fujiyama A."/>
            <person name="Inagaki F."/>
            <person name="Takami H."/>
        </authorList>
    </citation>
    <scope>NUCLEOTIDE SEQUENCE</scope>
    <source>
        <strain evidence="1">Expedition CK06-06</strain>
    </source>
</reference>
<organism evidence="1">
    <name type="scientific">marine sediment metagenome</name>
    <dbReference type="NCBI Taxonomy" id="412755"/>
    <lineage>
        <taxon>unclassified sequences</taxon>
        <taxon>metagenomes</taxon>
        <taxon>ecological metagenomes</taxon>
    </lineage>
</organism>
<sequence>MDNVCLNFDIMRYSYALIKNRDLIRDILTLKRPGKLHTVAGIDPQPARMPDWLSGLVGSDLLEYSKTVIEEGG</sequence>
<protein>
    <submittedName>
        <fullName evidence="1">Uncharacterized protein</fullName>
    </submittedName>
</protein>
<name>X1SA44_9ZZZZ</name>
<dbReference type="EMBL" id="BARW01000447">
    <property type="protein sequence ID" value="GAI64644.1"/>
    <property type="molecule type" value="Genomic_DNA"/>
</dbReference>